<reference evidence="1 2" key="1">
    <citation type="journal article" date="2009" name="Nat. Genet.">
        <title>The genome of the cucumber, Cucumis sativus L.</title>
        <authorList>
            <person name="Huang S."/>
            <person name="Li R."/>
            <person name="Zhang Z."/>
            <person name="Li L."/>
            <person name="Gu X."/>
            <person name="Fan W."/>
            <person name="Lucas W.J."/>
            <person name="Wang X."/>
            <person name="Xie B."/>
            <person name="Ni P."/>
            <person name="Ren Y."/>
            <person name="Zhu H."/>
            <person name="Li J."/>
            <person name="Lin K."/>
            <person name="Jin W."/>
            <person name="Fei Z."/>
            <person name="Li G."/>
            <person name="Staub J."/>
            <person name="Kilian A."/>
            <person name="van der Vossen E.A."/>
            <person name="Wu Y."/>
            <person name="Guo J."/>
            <person name="He J."/>
            <person name="Jia Z."/>
            <person name="Ren Y."/>
            <person name="Tian G."/>
            <person name="Lu Y."/>
            <person name="Ruan J."/>
            <person name="Qian W."/>
            <person name="Wang M."/>
            <person name="Huang Q."/>
            <person name="Li B."/>
            <person name="Xuan Z."/>
            <person name="Cao J."/>
            <person name="Asan"/>
            <person name="Wu Z."/>
            <person name="Zhang J."/>
            <person name="Cai Q."/>
            <person name="Bai Y."/>
            <person name="Zhao B."/>
            <person name="Han Y."/>
            <person name="Li Y."/>
            <person name="Li X."/>
            <person name="Wang S."/>
            <person name="Shi Q."/>
            <person name="Liu S."/>
            <person name="Cho W.K."/>
            <person name="Kim J.Y."/>
            <person name="Xu Y."/>
            <person name="Heller-Uszynska K."/>
            <person name="Miao H."/>
            <person name="Cheng Z."/>
            <person name="Zhang S."/>
            <person name="Wu J."/>
            <person name="Yang Y."/>
            <person name="Kang H."/>
            <person name="Li M."/>
            <person name="Liang H."/>
            <person name="Ren X."/>
            <person name="Shi Z."/>
            <person name="Wen M."/>
            <person name="Jian M."/>
            <person name="Yang H."/>
            <person name="Zhang G."/>
            <person name="Yang Z."/>
            <person name="Chen R."/>
            <person name="Liu S."/>
            <person name="Li J."/>
            <person name="Ma L."/>
            <person name="Liu H."/>
            <person name="Zhou Y."/>
            <person name="Zhao J."/>
            <person name="Fang X."/>
            <person name="Li G."/>
            <person name="Fang L."/>
            <person name="Li Y."/>
            <person name="Liu D."/>
            <person name="Zheng H."/>
            <person name="Zhang Y."/>
            <person name="Qin N."/>
            <person name="Li Z."/>
            <person name="Yang G."/>
            <person name="Yang S."/>
            <person name="Bolund L."/>
            <person name="Kristiansen K."/>
            <person name="Zheng H."/>
            <person name="Li S."/>
            <person name="Zhang X."/>
            <person name="Yang H."/>
            <person name="Wang J."/>
            <person name="Sun R."/>
            <person name="Zhang B."/>
            <person name="Jiang S."/>
            <person name="Wang J."/>
            <person name="Du Y."/>
            <person name="Li S."/>
        </authorList>
    </citation>
    <scope>NUCLEOTIDE SEQUENCE [LARGE SCALE GENOMIC DNA]</scope>
    <source>
        <strain evidence="2">cv. 9930</strain>
    </source>
</reference>
<gene>
    <name evidence="1" type="ORF">Csa_6G110830</name>
</gene>
<organism evidence="1 2">
    <name type="scientific">Cucumis sativus</name>
    <name type="common">Cucumber</name>
    <dbReference type="NCBI Taxonomy" id="3659"/>
    <lineage>
        <taxon>Eukaryota</taxon>
        <taxon>Viridiplantae</taxon>
        <taxon>Streptophyta</taxon>
        <taxon>Embryophyta</taxon>
        <taxon>Tracheophyta</taxon>
        <taxon>Spermatophyta</taxon>
        <taxon>Magnoliopsida</taxon>
        <taxon>eudicotyledons</taxon>
        <taxon>Gunneridae</taxon>
        <taxon>Pentapetalae</taxon>
        <taxon>rosids</taxon>
        <taxon>fabids</taxon>
        <taxon>Cucurbitales</taxon>
        <taxon>Cucurbitaceae</taxon>
        <taxon>Benincaseae</taxon>
        <taxon>Cucumis</taxon>
    </lineage>
</organism>
<evidence type="ECO:0000313" key="2">
    <source>
        <dbReference type="Proteomes" id="UP000029981"/>
    </source>
</evidence>
<accession>A0A0A0KFS5</accession>
<reference evidence="1 2" key="2">
    <citation type="journal article" date="2009" name="PLoS ONE">
        <title>An integrated genetic and cytogenetic map of the cucumber genome.</title>
        <authorList>
            <person name="Ren Y."/>
            <person name="Zhang Z."/>
            <person name="Liu J."/>
            <person name="Staub J.E."/>
            <person name="Han Y."/>
            <person name="Cheng Z."/>
            <person name="Li X."/>
            <person name="Lu J."/>
            <person name="Miao H."/>
            <person name="Kang H."/>
            <person name="Xie B."/>
            <person name="Gu X."/>
            <person name="Wang X."/>
            <person name="Du Y."/>
            <person name="Jin W."/>
            <person name="Huang S."/>
        </authorList>
    </citation>
    <scope>NUCLEOTIDE SEQUENCE [LARGE SCALE GENOMIC DNA]</scope>
    <source>
        <strain evidence="2">cv. 9930</strain>
    </source>
</reference>
<name>A0A0A0KFS5_CUCSA</name>
<sequence>MIRGLFVLSGFCGSKSFSSMLVDSDYVNLINTVNCEWVGVLIEFFVSLSSSPTMWLEVYVEFWMLSSAIFR</sequence>
<dbReference type="Proteomes" id="UP000029981">
    <property type="component" value="Chromosome 6"/>
</dbReference>
<reference evidence="1 2" key="4">
    <citation type="journal article" date="2011" name="BMC Genomics">
        <title>RNA-Seq improves annotation of protein-coding genes in the cucumber genome.</title>
        <authorList>
            <person name="Li Z."/>
            <person name="Zhang Z."/>
            <person name="Yan P."/>
            <person name="Huang S."/>
            <person name="Fei Z."/>
            <person name="Lin K."/>
        </authorList>
    </citation>
    <scope>NUCLEOTIDE SEQUENCE [LARGE SCALE GENOMIC DNA]</scope>
    <source>
        <strain evidence="2">cv. 9930</strain>
    </source>
</reference>
<dbReference type="EMBL" id="CM002927">
    <property type="protein sequence ID" value="KGN46591.1"/>
    <property type="molecule type" value="Genomic_DNA"/>
</dbReference>
<proteinExistence type="predicted"/>
<dbReference type="Gramene" id="KGN46591">
    <property type="protein sequence ID" value="KGN46591"/>
    <property type="gene ID" value="Csa_6G110830"/>
</dbReference>
<reference evidence="1 2" key="3">
    <citation type="journal article" date="2010" name="BMC Genomics">
        <title>Transcriptome sequencing and comparative analysis of cucumber flowers with different sex types.</title>
        <authorList>
            <person name="Guo S."/>
            <person name="Zheng Y."/>
            <person name="Joung J.G."/>
            <person name="Liu S."/>
            <person name="Zhang Z."/>
            <person name="Crasta O.R."/>
            <person name="Sobral B.W."/>
            <person name="Xu Y."/>
            <person name="Huang S."/>
            <person name="Fei Z."/>
        </authorList>
    </citation>
    <scope>NUCLEOTIDE SEQUENCE [LARGE SCALE GENOMIC DNA]</scope>
    <source>
        <strain evidence="2">cv. 9930</strain>
    </source>
</reference>
<keyword evidence="2" id="KW-1185">Reference proteome</keyword>
<evidence type="ECO:0000313" key="1">
    <source>
        <dbReference type="EMBL" id="KGN46591.1"/>
    </source>
</evidence>
<protein>
    <submittedName>
        <fullName evidence="1">Uncharacterized protein</fullName>
    </submittedName>
</protein>
<dbReference type="AlphaFoldDB" id="A0A0A0KFS5"/>